<evidence type="ECO:0000313" key="2">
    <source>
        <dbReference type="Proteomes" id="UP000053927"/>
    </source>
</evidence>
<reference evidence="2" key="1">
    <citation type="journal article" date="2012" name="Science">
        <title>The Paleozoic origin of enzymatic lignin decomposition reconstructed from 31 fungal genomes.</title>
        <authorList>
            <person name="Floudas D."/>
            <person name="Binder M."/>
            <person name="Riley R."/>
            <person name="Barry K."/>
            <person name="Blanchette R.A."/>
            <person name="Henrissat B."/>
            <person name="Martinez A.T."/>
            <person name="Otillar R."/>
            <person name="Spatafora J.W."/>
            <person name="Yadav J.S."/>
            <person name="Aerts A."/>
            <person name="Benoit I."/>
            <person name="Boyd A."/>
            <person name="Carlson A."/>
            <person name="Copeland A."/>
            <person name="Coutinho P.M."/>
            <person name="de Vries R.P."/>
            <person name="Ferreira P."/>
            <person name="Findley K."/>
            <person name="Foster B."/>
            <person name="Gaskell J."/>
            <person name="Glotzer D."/>
            <person name="Gorecki P."/>
            <person name="Heitman J."/>
            <person name="Hesse C."/>
            <person name="Hori C."/>
            <person name="Igarashi K."/>
            <person name="Jurgens J.A."/>
            <person name="Kallen N."/>
            <person name="Kersten P."/>
            <person name="Kohler A."/>
            <person name="Kuees U."/>
            <person name="Kumar T.K.A."/>
            <person name="Kuo A."/>
            <person name="LaButti K."/>
            <person name="Larrondo L.F."/>
            <person name="Lindquist E."/>
            <person name="Ling A."/>
            <person name="Lombard V."/>
            <person name="Lucas S."/>
            <person name="Lundell T."/>
            <person name="Martin R."/>
            <person name="McLaughlin D.J."/>
            <person name="Morgenstern I."/>
            <person name="Morin E."/>
            <person name="Murat C."/>
            <person name="Nagy L.G."/>
            <person name="Nolan M."/>
            <person name="Ohm R.A."/>
            <person name="Patyshakuliyeva A."/>
            <person name="Rokas A."/>
            <person name="Ruiz-Duenas F.J."/>
            <person name="Sabat G."/>
            <person name="Salamov A."/>
            <person name="Samejima M."/>
            <person name="Schmutz J."/>
            <person name="Slot J.C."/>
            <person name="St John F."/>
            <person name="Stenlid J."/>
            <person name="Sun H."/>
            <person name="Sun S."/>
            <person name="Syed K."/>
            <person name="Tsang A."/>
            <person name="Wiebenga A."/>
            <person name="Young D."/>
            <person name="Pisabarro A."/>
            <person name="Eastwood D.C."/>
            <person name="Martin F."/>
            <person name="Cullen D."/>
            <person name="Grigoriev I.V."/>
            <person name="Hibbett D.S."/>
        </authorList>
    </citation>
    <scope>NUCLEOTIDE SEQUENCE [LARGE SCALE GENOMIC DNA]</scope>
    <source>
        <strain evidence="2">FP-91666</strain>
    </source>
</reference>
<keyword evidence="2" id="KW-1185">Reference proteome</keyword>
<accession>R7RVY4</accession>
<dbReference type="KEGG" id="shs:STEHIDRAFT_38883"/>
<protein>
    <submittedName>
        <fullName evidence="1">Uncharacterized protein</fullName>
    </submittedName>
</protein>
<sequence>LPLAIGMRVIVCHNFDVPGGVVNGTVGILKHIRYWTDDNGLRHATSCVIHAEDTSPDPLPGLPPHHVVALAESVNIKFENKY</sequence>
<organism evidence="1 2">
    <name type="scientific">Stereum hirsutum (strain FP-91666)</name>
    <name type="common">White-rot fungus</name>
    <dbReference type="NCBI Taxonomy" id="721885"/>
    <lineage>
        <taxon>Eukaryota</taxon>
        <taxon>Fungi</taxon>
        <taxon>Dikarya</taxon>
        <taxon>Basidiomycota</taxon>
        <taxon>Agaricomycotina</taxon>
        <taxon>Agaricomycetes</taxon>
        <taxon>Russulales</taxon>
        <taxon>Stereaceae</taxon>
        <taxon>Stereum</taxon>
    </lineage>
</organism>
<dbReference type="RefSeq" id="XP_007311474.1">
    <property type="nucleotide sequence ID" value="XM_007311412.1"/>
</dbReference>
<dbReference type="OMA" id="RHATSCV"/>
<feature type="non-terminal residue" evidence="1">
    <location>
        <position position="1"/>
    </location>
</feature>
<dbReference type="Proteomes" id="UP000053927">
    <property type="component" value="Unassembled WGS sequence"/>
</dbReference>
<dbReference type="EMBL" id="JH687405">
    <property type="protein sequence ID" value="EIM79426.1"/>
    <property type="molecule type" value="Genomic_DNA"/>
</dbReference>
<name>R7RVY4_STEHR</name>
<gene>
    <name evidence="1" type="ORF">STEHIDRAFT_38883</name>
</gene>
<dbReference type="OrthoDB" id="432234at2759"/>
<evidence type="ECO:0000313" key="1">
    <source>
        <dbReference type="EMBL" id="EIM79426.1"/>
    </source>
</evidence>
<feature type="non-terminal residue" evidence="1">
    <location>
        <position position="82"/>
    </location>
</feature>
<proteinExistence type="predicted"/>
<dbReference type="GeneID" id="18804598"/>
<dbReference type="AlphaFoldDB" id="R7RVY4"/>